<evidence type="ECO:0000256" key="2">
    <source>
        <dbReference type="SAM" id="MobiDB-lite"/>
    </source>
</evidence>
<dbReference type="Proteomes" id="UP000091820">
    <property type="component" value="Unassembled WGS sequence"/>
</dbReference>
<dbReference type="EnsemblMetazoa" id="GBRI000938-RA">
    <property type="protein sequence ID" value="GBRI000938-PA"/>
    <property type="gene ID" value="GBRI000938"/>
</dbReference>
<feature type="region of interest" description="Disordered" evidence="2">
    <location>
        <begin position="467"/>
        <end position="488"/>
    </location>
</feature>
<feature type="coiled-coil region" evidence="1">
    <location>
        <begin position="103"/>
        <end position="130"/>
    </location>
</feature>
<reference evidence="3" key="2">
    <citation type="submission" date="2020-05" db="UniProtKB">
        <authorList>
            <consortium name="EnsemblMetazoa"/>
        </authorList>
    </citation>
    <scope>IDENTIFICATION</scope>
    <source>
        <strain evidence="3">IAEA</strain>
    </source>
</reference>
<name>A0A1A9VZW7_9MUSC</name>
<dbReference type="AlphaFoldDB" id="A0A1A9VZW7"/>
<feature type="coiled-coil region" evidence="1">
    <location>
        <begin position="155"/>
        <end position="189"/>
    </location>
</feature>
<sequence length="488" mass="55547">MHGAEKKLEEEQLRSMTVDYIRVNFDSLTRLIKSTNRDMTPYIRLKRNLEKIDFSKILRIDLIEIEQSYRKEWEKMQAEAVRTLGWRKKMEQRHIVQEYYRMTEALNKTKKTFEEKKKSLQNSLQECQNKTNGAYAKRNMLIVGLIDGSKELRSAQEEQHRLIIYKNNIERLQARKLELQAKLNNLSKNLPTKDLGKSFSSSFQVQFKIPEFPSFMDILQNFNSSTSGKIVSLTNVSMLQAPQASNSSIDPSNSLEKIDIRGHLEKPLADVMIMNSLNTVGTISESSIGLEKSTAGKITVSPLDNENTTSKSNIDVRRDQSDITEQLTEEMEEKKPSEIGEHIISLKNPEEKNIRSSKPNIEILGNVIIKPANIVNEMRISEGKEKSVDIKESKTTDEELSSFVSSSNQIASVSKNSSLDGFNDYLKTNTMFLSDSDLSAKKQKRNEDLTFTDKTVSDSKVVDFDFTSGGFALDSNDGDDDKSDKDFL</sequence>
<evidence type="ECO:0000256" key="1">
    <source>
        <dbReference type="SAM" id="Coils"/>
    </source>
</evidence>
<reference evidence="4" key="1">
    <citation type="submission" date="2014-03" db="EMBL/GenBank/DDBJ databases">
        <authorList>
            <person name="Aksoy S."/>
            <person name="Warren W."/>
            <person name="Wilson R.K."/>
        </authorList>
    </citation>
    <scope>NUCLEOTIDE SEQUENCE [LARGE SCALE GENOMIC DNA]</scope>
    <source>
        <strain evidence="4">IAEA</strain>
    </source>
</reference>
<keyword evidence="1" id="KW-0175">Coiled coil</keyword>
<evidence type="ECO:0000313" key="3">
    <source>
        <dbReference type="EnsemblMetazoa" id="GBRI000938-PA"/>
    </source>
</evidence>
<proteinExistence type="predicted"/>
<evidence type="ECO:0000313" key="4">
    <source>
        <dbReference type="Proteomes" id="UP000091820"/>
    </source>
</evidence>
<dbReference type="VEuPathDB" id="VectorBase:GBRI000938"/>
<protein>
    <submittedName>
        <fullName evidence="3">Uncharacterized protein</fullName>
    </submittedName>
</protein>
<accession>A0A1A9VZW7</accession>
<keyword evidence="4" id="KW-1185">Reference proteome</keyword>
<organism evidence="3 4">
    <name type="scientific">Glossina brevipalpis</name>
    <dbReference type="NCBI Taxonomy" id="37001"/>
    <lineage>
        <taxon>Eukaryota</taxon>
        <taxon>Metazoa</taxon>
        <taxon>Ecdysozoa</taxon>
        <taxon>Arthropoda</taxon>
        <taxon>Hexapoda</taxon>
        <taxon>Insecta</taxon>
        <taxon>Pterygota</taxon>
        <taxon>Neoptera</taxon>
        <taxon>Endopterygota</taxon>
        <taxon>Diptera</taxon>
        <taxon>Brachycera</taxon>
        <taxon>Muscomorpha</taxon>
        <taxon>Hippoboscoidea</taxon>
        <taxon>Glossinidae</taxon>
        <taxon>Glossina</taxon>
    </lineage>
</organism>